<dbReference type="STRING" id="72664.V4LKI2"/>
<gene>
    <name evidence="2" type="ORF">EUTSA_v10015710mg</name>
</gene>
<evidence type="ECO:0000256" key="1">
    <source>
        <dbReference type="SAM" id="MobiDB-lite"/>
    </source>
</evidence>
<dbReference type="AlphaFoldDB" id="V4LKI2"/>
<dbReference type="GO" id="GO:0010218">
    <property type="term" value="P:response to far red light"/>
    <property type="evidence" value="ECO:0007669"/>
    <property type="project" value="EnsemblPlants"/>
</dbReference>
<dbReference type="Proteomes" id="UP000030689">
    <property type="component" value="Unassembled WGS sequence"/>
</dbReference>
<protein>
    <recommendedName>
        <fullName evidence="4">Protein PHYTOCHROME KINASE SUBSTRATE 4</fullName>
    </recommendedName>
</protein>
<feature type="compositionally biased region" description="Polar residues" evidence="1">
    <location>
        <begin position="109"/>
        <end position="122"/>
    </location>
</feature>
<dbReference type="InterPro" id="IPR039615">
    <property type="entry name" value="PKS"/>
</dbReference>
<keyword evidence="3" id="KW-1185">Reference proteome</keyword>
<dbReference type="PANTHER" id="PTHR33781:SF1">
    <property type="entry name" value="PROTEIN PHYTOCHROME KINASE SUBSTRATE 4"/>
    <property type="match status" value="1"/>
</dbReference>
<dbReference type="Gramene" id="ESQ40328">
    <property type="protein sequence ID" value="ESQ40328"/>
    <property type="gene ID" value="EUTSA_v10015710mg"/>
</dbReference>
<reference evidence="2 3" key="1">
    <citation type="journal article" date="2013" name="Front. Plant Sci.">
        <title>The Reference Genome of the Halophytic Plant Eutrema salsugineum.</title>
        <authorList>
            <person name="Yang R."/>
            <person name="Jarvis D.E."/>
            <person name="Chen H."/>
            <person name="Beilstein M.A."/>
            <person name="Grimwood J."/>
            <person name="Jenkins J."/>
            <person name="Shu S."/>
            <person name="Prochnik S."/>
            <person name="Xin M."/>
            <person name="Ma C."/>
            <person name="Schmutz J."/>
            <person name="Wing R.A."/>
            <person name="Mitchell-Olds T."/>
            <person name="Schumaker K.S."/>
            <person name="Wang X."/>
        </authorList>
    </citation>
    <scope>NUCLEOTIDE SEQUENCE [LARGE SCALE GENOMIC DNA]</scope>
</reference>
<evidence type="ECO:0000313" key="2">
    <source>
        <dbReference type="EMBL" id="ESQ40328.1"/>
    </source>
</evidence>
<feature type="compositionally biased region" description="Polar residues" evidence="1">
    <location>
        <begin position="69"/>
        <end position="81"/>
    </location>
</feature>
<dbReference type="EMBL" id="KI517464">
    <property type="protein sequence ID" value="ESQ40328.1"/>
    <property type="molecule type" value="Genomic_DNA"/>
</dbReference>
<evidence type="ECO:0000313" key="3">
    <source>
        <dbReference type="Proteomes" id="UP000030689"/>
    </source>
</evidence>
<dbReference type="GO" id="GO:0009638">
    <property type="term" value="P:phototropism"/>
    <property type="evidence" value="ECO:0007669"/>
    <property type="project" value="EnsemblPlants"/>
</dbReference>
<dbReference type="GO" id="GO:0009611">
    <property type="term" value="P:response to wounding"/>
    <property type="evidence" value="ECO:0007669"/>
    <property type="project" value="EnsemblPlants"/>
</dbReference>
<dbReference type="PANTHER" id="PTHR33781">
    <property type="entry name" value="PROTEIN PHYTOCHROME KINASE SUBSTRATE 1-RELATED"/>
    <property type="match status" value="1"/>
</dbReference>
<feature type="region of interest" description="Disordered" evidence="1">
    <location>
        <begin position="109"/>
        <end position="139"/>
    </location>
</feature>
<sequence>MAETSVTVVATKRHALDPYIKILQSRSNDIDVSFSSYLKPENNNEPQQQQKEQEDTELSIFEARSYFSETGSNNRSQTRNLSGPRFSSVSSAKVSSFTVGHTASSEASWNSQTGLLCNNNGQGSDRDGRGSSKKGVKSGPRWFFRRRTCPCSSSKSVQVQETKPRFAEPKTGSEQIVLNRIAHHNHQTISSSDPIRLTIPANTVSRSIDYAANGESRAPVSNFSFPTLNETSQTSEKPMNPALNPIKPALNQIGPILHPVKPVLNPTSPKGVITDEEAASDASSDLFEIESFSTQHVARPWAPPAADLVRNSIDETATEYGYEPSEASVTWSVTTAEPASAVAANFSRIGLTQSPLAFGGCDKRRTGLLSCRCEKAVVVSGGQRLVQPLKSVRFQNDVAEKVLCNNGSSKLSLTSRAVLDSESSFLV</sequence>
<proteinExistence type="predicted"/>
<dbReference type="KEGG" id="eus:EUTSA_v10015710mg"/>
<accession>V4LKI2</accession>
<dbReference type="OMA" id="CNPRSIS"/>
<organism evidence="2 3">
    <name type="scientific">Eutrema salsugineum</name>
    <name type="common">Saltwater cress</name>
    <name type="synonym">Sisymbrium salsugineum</name>
    <dbReference type="NCBI Taxonomy" id="72664"/>
    <lineage>
        <taxon>Eukaryota</taxon>
        <taxon>Viridiplantae</taxon>
        <taxon>Streptophyta</taxon>
        <taxon>Embryophyta</taxon>
        <taxon>Tracheophyta</taxon>
        <taxon>Spermatophyta</taxon>
        <taxon>Magnoliopsida</taxon>
        <taxon>eudicotyledons</taxon>
        <taxon>Gunneridae</taxon>
        <taxon>Pentapetalae</taxon>
        <taxon>rosids</taxon>
        <taxon>malvids</taxon>
        <taxon>Brassicales</taxon>
        <taxon>Brassicaceae</taxon>
        <taxon>Eutremeae</taxon>
        <taxon>Eutrema</taxon>
    </lineage>
</organism>
<dbReference type="GO" id="GO:0010017">
    <property type="term" value="P:red or far-red light signaling pathway"/>
    <property type="evidence" value="ECO:0007669"/>
    <property type="project" value="EnsemblPlants"/>
</dbReference>
<dbReference type="OrthoDB" id="691744at2759"/>
<feature type="region of interest" description="Disordered" evidence="1">
    <location>
        <begin position="69"/>
        <end position="88"/>
    </location>
</feature>
<evidence type="ECO:0008006" key="4">
    <source>
        <dbReference type="Google" id="ProtNLM"/>
    </source>
</evidence>
<feature type="region of interest" description="Disordered" evidence="1">
    <location>
        <begin position="36"/>
        <end position="56"/>
    </location>
</feature>
<dbReference type="eggNOG" id="ENOG502QWEH">
    <property type="taxonomic scope" value="Eukaryota"/>
</dbReference>
<feature type="compositionally biased region" description="Low complexity" evidence="1">
    <location>
        <begin position="39"/>
        <end position="50"/>
    </location>
</feature>
<name>V4LKI2_EUTSA</name>